<reference evidence="2" key="1">
    <citation type="submission" date="2023-03" db="EMBL/GenBank/DDBJ databases">
        <title>Massive genome expansion in bonnet fungi (Mycena s.s.) driven by repeated elements and novel gene families across ecological guilds.</title>
        <authorList>
            <consortium name="Lawrence Berkeley National Laboratory"/>
            <person name="Harder C.B."/>
            <person name="Miyauchi S."/>
            <person name="Viragh M."/>
            <person name="Kuo A."/>
            <person name="Thoen E."/>
            <person name="Andreopoulos B."/>
            <person name="Lu D."/>
            <person name="Skrede I."/>
            <person name="Drula E."/>
            <person name="Henrissat B."/>
            <person name="Morin E."/>
            <person name="Kohler A."/>
            <person name="Barry K."/>
            <person name="LaButti K."/>
            <person name="Morin E."/>
            <person name="Salamov A."/>
            <person name="Lipzen A."/>
            <person name="Mereny Z."/>
            <person name="Hegedus B."/>
            <person name="Baldrian P."/>
            <person name="Stursova M."/>
            <person name="Weitz H."/>
            <person name="Taylor A."/>
            <person name="Grigoriev I.V."/>
            <person name="Nagy L.G."/>
            <person name="Martin F."/>
            <person name="Kauserud H."/>
        </authorList>
    </citation>
    <scope>NUCLEOTIDE SEQUENCE</scope>
    <source>
        <strain evidence="2">9284</strain>
    </source>
</reference>
<keyword evidence="3" id="KW-1185">Reference proteome</keyword>
<comment type="caution">
    <text evidence="2">The sequence shown here is derived from an EMBL/GenBank/DDBJ whole genome shotgun (WGS) entry which is preliminary data.</text>
</comment>
<name>A0AAD7BV12_9AGAR</name>
<sequence length="134" mass="15102">MSTLVLRYVILFLNGTAAVQIYLPSFLLSTRDRESRKVRVSLLLMTSTLLLALRRQRLPLASWTARRLVSTNNVVRDPMTGELMPATPDIQPNQLKITRNTNPATPPPSQTLVFGHTAYNLPSLTKDMHRQTTC</sequence>
<gene>
    <name evidence="2" type="ORF">FB45DRAFT_916292</name>
</gene>
<keyword evidence="1" id="KW-0812">Transmembrane</keyword>
<evidence type="ECO:0000313" key="2">
    <source>
        <dbReference type="EMBL" id="KAJ7630695.1"/>
    </source>
</evidence>
<proteinExistence type="predicted"/>
<feature type="transmembrane region" description="Helical" evidence="1">
    <location>
        <begin position="6"/>
        <end position="29"/>
    </location>
</feature>
<dbReference type="AlphaFoldDB" id="A0AAD7BV12"/>
<organism evidence="2 3">
    <name type="scientific">Roridomyces roridus</name>
    <dbReference type="NCBI Taxonomy" id="1738132"/>
    <lineage>
        <taxon>Eukaryota</taxon>
        <taxon>Fungi</taxon>
        <taxon>Dikarya</taxon>
        <taxon>Basidiomycota</taxon>
        <taxon>Agaricomycotina</taxon>
        <taxon>Agaricomycetes</taxon>
        <taxon>Agaricomycetidae</taxon>
        <taxon>Agaricales</taxon>
        <taxon>Marasmiineae</taxon>
        <taxon>Mycenaceae</taxon>
        <taxon>Roridomyces</taxon>
    </lineage>
</organism>
<dbReference type="Proteomes" id="UP001221142">
    <property type="component" value="Unassembled WGS sequence"/>
</dbReference>
<evidence type="ECO:0000313" key="3">
    <source>
        <dbReference type="Proteomes" id="UP001221142"/>
    </source>
</evidence>
<evidence type="ECO:0000256" key="1">
    <source>
        <dbReference type="SAM" id="Phobius"/>
    </source>
</evidence>
<keyword evidence="1" id="KW-1133">Transmembrane helix</keyword>
<accession>A0AAD7BV12</accession>
<protein>
    <submittedName>
        <fullName evidence="2">Uncharacterized protein</fullName>
    </submittedName>
</protein>
<dbReference type="EMBL" id="JARKIF010000009">
    <property type="protein sequence ID" value="KAJ7630695.1"/>
    <property type="molecule type" value="Genomic_DNA"/>
</dbReference>
<keyword evidence="1" id="KW-0472">Membrane</keyword>